<comment type="caution">
    <text evidence="1">The sequence shown here is derived from an EMBL/GenBank/DDBJ whole genome shotgun (WGS) entry which is preliminary data.</text>
</comment>
<keyword evidence="2" id="KW-1185">Reference proteome</keyword>
<sequence length="199" mass="22988">MKLASETLLRTNKKGAVDLMFLIAAAYLFQNAQAFKEITKALILKYHTPYLDLLCKEIESVMTWRVFCLLEQQRSFARLELSEIFISGINKRTGMYVHKCGWTSKYAYAYLNLLRDKQLWRAKLLGLSISEAIEAAENMADPIPNERSITCSYECKHAPPEYRKGRCWSLERLKNNIGLCLQCVRSDSSNPQGYCNYDF</sequence>
<dbReference type="Proteomes" id="UP001152300">
    <property type="component" value="Unassembled WGS sequence"/>
</dbReference>
<proteinExistence type="predicted"/>
<protein>
    <submittedName>
        <fullName evidence="1">Uncharacterized protein</fullName>
    </submittedName>
</protein>
<evidence type="ECO:0000313" key="2">
    <source>
        <dbReference type="Proteomes" id="UP001152300"/>
    </source>
</evidence>
<dbReference type="AlphaFoldDB" id="A0A9X0B001"/>
<organism evidence="1 2">
    <name type="scientific">Sclerotinia nivalis</name>
    <dbReference type="NCBI Taxonomy" id="352851"/>
    <lineage>
        <taxon>Eukaryota</taxon>
        <taxon>Fungi</taxon>
        <taxon>Dikarya</taxon>
        <taxon>Ascomycota</taxon>
        <taxon>Pezizomycotina</taxon>
        <taxon>Leotiomycetes</taxon>
        <taxon>Helotiales</taxon>
        <taxon>Sclerotiniaceae</taxon>
        <taxon>Sclerotinia</taxon>
    </lineage>
</organism>
<dbReference type="EMBL" id="JAPEIS010000001">
    <property type="protein sequence ID" value="KAJ8071950.1"/>
    <property type="molecule type" value="Genomic_DNA"/>
</dbReference>
<accession>A0A9X0B001</accession>
<evidence type="ECO:0000313" key="1">
    <source>
        <dbReference type="EMBL" id="KAJ8071950.1"/>
    </source>
</evidence>
<dbReference type="OrthoDB" id="5275938at2759"/>
<reference evidence="1" key="1">
    <citation type="submission" date="2022-11" db="EMBL/GenBank/DDBJ databases">
        <title>Genome Resource of Sclerotinia nivalis Strain SnTB1, a Plant Pathogen Isolated from American Ginseng.</title>
        <authorList>
            <person name="Fan S."/>
        </authorList>
    </citation>
    <scope>NUCLEOTIDE SEQUENCE</scope>
    <source>
        <strain evidence="1">SnTB1</strain>
    </source>
</reference>
<gene>
    <name evidence="1" type="ORF">OCU04_002254</name>
</gene>
<name>A0A9X0B001_9HELO</name>